<proteinExistence type="predicted"/>
<dbReference type="EMBL" id="PGCJ01000004">
    <property type="protein sequence ID" value="PLW58196.1"/>
    <property type="molecule type" value="Genomic_DNA"/>
</dbReference>
<dbReference type="Proteomes" id="UP000235388">
    <property type="component" value="Unassembled WGS sequence"/>
</dbReference>
<protein>
    <submittedName>
        <fullName evidence="1">Uncharacterized protein</fullName>
    </submittedName>
</protein>
<dbReference type="EMBL" id="PGCI01000690">
    <property type="protein sequence ID" value="PLW21014.1"/>
    <property type="molecule type" value="Genomic_DNA"/>
</dbReference>
<evidence type="ECO:0000313" key="1">
    <source>
        <dbReference type="EMBL" id="PLW12103.1"/>
    </source>
</evidence>
<dbReference type="AlphaFoldDB" id="A0A2N5SFV6"/>
<reference evidence="5 6" key="1">
    <citation type="submission" date="2017-11" db="EMBL/GenBank/DDBJ databases">
        <title>De novo assembly and phasing of dikaryotic genomes from two isolates of Puccinia coronata f. sp. avenae, the causal agent of oat crown rust.</title>
        <authorList>
            <person name="Miller M.E."/>
            <person name="Zhang Y."/>
            <person name="Omidvar V."/>
            <person name="Sperschneider J."/>
            <person name="Schwessinger B."/>
            <person name="Raley C."/>
            <person name="Palmer J.M."/>
            <person name="Garnica D."/>
            <person name="Upadhyaya N."/>
            <person name="Rathjen J."/>
            <person name="Taylor J.M."/>
            <person name="Park R.F."/>
            <person name="Dodds P.N."/>
            <person name="Hirsch C.D."/>
            <person name="Kianian S.F."/>
            <person name="Figueroa M."/>
        </authorList>
    </citation>
    <scope>NUCLEOTIDE SEQUENCE [LARGE SCALE GENOMIC DNA]</scope>
    <source>
        <strain evidence="1">12NC29</strain>
        <strain evidence="2">12SD80</strain>
    </source>
</reference>
<evidence type="ECO:0000313" key="4">
    <source>
        <dbReference type="EMBL" id="PLW58196.1"/>
    </source>
</evidence>
<gene>
    <name evidence="4" type="ORF">PCANC_00906</name>
    <name evidence="1" type="ORF">PCANC_19504</name>
    <name evidence="3" type="ORF">PCASD_03624</name>
    <name evidence="2" type="ORF">PCASD_15102</name>
</gene>
<name>A0A2N5SFV6_9BASI</name>
<organism evidence="1 5">
    <name type="scientific">Puccinia coronata f. sp. avenae</name>
    <dbReference type="NCBI Taxonomy" id="200324"/>
    <lineage>
        <taxon>Eukaryota</taxon>
        <taxon>Fungi</taxon>
        <taxon>Dikarya</taxon>
        <taxon>Basidiomycota</taxon>
        <taxon>Pucciniomycotina</taxon>
        <taxon>Pucciniomycetes</taxon>
        <taxon>Pucciniales</taxon>
        <taxon>Pucciniaceae</taxon>
        <taxon>Puccinia</taxon>
    </lineage>
</organism>
<evidence type="ECO:0000313" key="3">
    <source>
        <dbReference type="EMBL" id="PLW48068.1"/>
    </source>
</evidence>
<accession>A0A2N5SFV6</accession>
<dbReference type="EMBL" id="PGCI01000026">
    <property type="protein sequence ID" value="PLW48068.1"/>
    <property type="molecule type" value="Genomic_DNA"/>
</dbReference>
<keyword evidence="5" id="KW-1185">Reference proteome</keyword>
<evidence type="ECO:0000313" key="6">
    <source>
        <dbReference type="Proteomes" id="UP000235392"/>
    </source>
</evidence>
<evidence type="ECO:0000313" key="5">
    <source>
        <dbReference type="Proteomes" id="UP000235388"/>
    </source>
</evidence>
<sequence length="160" mass="18188">MDQQGDSIKNAFQNLADKCKIRRGIWLPSSQIVPIDADKETWNEARSRLQLKILPATRQLLQTLPTLLDRAWEDDQALQHESFAEIQSGFHQCLDQLVSLATGIATQTIRSHPETNDSSEDGLKGSQRRELNCKIETLCTGLHQIFLFFYHGPIDSESIR</sequence>
<dbReference type="Proteomes" id="UP000235392">
    <property type="component" value="Unassembled WGS sequence"/>
</dbReference>
<dbReference type="EMBL" id="PGCJ01000993">
    <property type="protein sequence ID" value="PLW12103.1"/>
    <property type="molecule type" value="Genomic_DNA"/>
</dbReference>
<evidence type="ECO:0000313" key="2">
    <source>
        <dbReference type="EMBL" id="PLW21014.1"/>
    </source>
</evidence>
<comment type="caution">
    <text evidence="1">The sequence shown here is derived from an EMBL/GenBank/DDBJ whole genome shotgun (WGS) entry which is preliminary data.</text>
</comment>